<dbReference type="Pfam" id="PF13759">
    <property type="entry name" value="2OG-FeII_Oxy_5"/>
    <property type="match status" value="1"/>
</dbReference>
<dbReference type="Gene3D" id="2.60.120.620">
    <property type="entry name" value="q2cbj1_9rhob like domain"/>
    <property type="match status" value="1"/>
</dbReference>
<sequence length="218" mass="23870">MPSPTQIDPGLIEIHRLFATPIASIEVPITAALNRSLADYILTRCDGEASTQHSNIGGWQSAPDLCNWDHPAIGTLLDFSRSFVDRLTAVNSAHGLVEPSHAWKMEGWANVNAKGCSNALHAHPGAFWSLVYWVDDGRDLEETDNGGQLEFHDPRGILPAMYAPALRFRIEGCLNAGYTQAVTATSGRLIAFPSWLQHCVTTYTGMRPRISIALNFSL</sequence>
<dbReference type="AlphaFoldDB" id="A0A246WSX9"/>
<evidence type="ECO:0000313" key="1">
    <source>
        <dbReference type="EMBL" id="OWY30100.1"/>
    </source>
</evidence>
<dbReference type="EMBL" id="NJGU01000003">
    <property type="protein sequence ID" value="OWY30100.1"/>
    <property type="molecule type" value="Genomic_DNA"/>
</dbReference>
<proteinExistence type="predicted"/>
<dbReference type="InterPro" id="IPR012668">
    <property type="entry name" value="CHP02466"/>
</dbReference>
<organism evidence="1 2">
    <name type="scientific">Herbaspirillum robiniae</name>
    <dbReference type="NCBI Taxonomy" id="2014887"/>
    <lineage>
        <taxon>Bacteria</taxon>
        <taxon>Pseudomonadati</taxon>
        <taxon>Pseudomonadota</taxon>
        <taxon>Betaproteobacteria</taxon>
        <taxon>Burkholderiales</taxon>
        <taxon>Oxalobacteraceae</taxon>
        <taxon>Herbaspirillum</taxon>
    </lineage>
</organism>
<gene>
    <name evidence="1" type="ORF">CEJ42_05670</name>
</gene>
<dbReference type="Proteomes" id="UP000197596">
    <property type="component" value="Unassembled WGS sequence"/>
</dbReference>
<protein>
    <recommendedName>
        <fullName evidence="3">2OG-Fe(II) oxygenase</fullName>
    </recommendedName>
</protein>
<name>A0A246WSX9_9BURK</name>
<comment type="caution">
    <text evidence="1">The sequence shown here is derived from an EMBL/GenBank/DDBJ whole genome shotgun (WGS) entry which is preliminary data.</text>
</comment>
<evidence type="ECO:0008006" key="3">
    <source>
        <dbReference type="Google" id="ProtNLM"/>
    </source>
</evidence>
<dbReference type="RefSeq" id="WP_088750315.1">
    <property type="nucleotide sequence ID" value="NZ_NJGU01000003.1"/>
</dbReference>
<reference evidence="1 2" key="1">
    <citation type="submission" date="2017-06" db="EMBL/GenBank/DDBJ databases">
        <title>Herbaspirillum phytohormonus sp. nov., isolated from the root nodule of Robinia pseudoacacia in lead-zinc mine.</title>
        <authorList>
            <person name="Fan M."/>
            <person name="Lin Y."/>
        </authorList>
    </citation>
    <scope>NUCLEOTIDE SEQUENCE [LARGE SCALE GENOMIC DNA]</scope>
    <source>
        <strain evidence="1 2">HZ10</strain>
    </source>
</reference>
<dbReference type="NCBIfam" id="TIGR02466">
    <property type="entry name" value="TIGR02466 family protein"/>
    <property type="match status" value="1"/>
</dbReference>
<evidence type="ECO:0000313" key="2">
    <source>
        <dbReference type="Proteomes" id="UP000197596"/>
    </source>
</evidence>
<accession>A0A246WSX9</accession>